<evidence type="ECO:0000313" key="3">
    <source>
        <dbReference type="Proteomes" id="UP000007875"/>
    </source>
</evidence>
<reference evidence="2" key="3">
    <citation type="submission" date="2025-09" db="UniProtKB">
        <authorList>
            <consortium name="Ensembl"/>
        </authorList>
    </citation>
    <scope>IDENTIFICATION</scope>
</reference>
<accession>H2ZIA4</accession>
<keyword evidence="1" id="KW-1133">Transmembrane helix</keyword>
<dbReference type="HOGENOM" id="CLU_897030_0_0_1"/>
<proteinExistence type="predicted"/>
<feature type="transmembrane region" description="Helical" evidence="1">
    <location>
        <begin position="167"/>
        <end position="185"/>
    </location>
</feature>
<name>H2ZIA4_CIOSA</name>
<dbReference type="Ensembl" id="ENSCSAVT00000017509.1">
    <property type="protein sequence ID" value="ENSCSAVP00000017320.1"/>
    <property type="gene ID" value="ENSCSAVG00000010200.1"/>
</dbReference>
<reference evidence="2" key="2">
    <citation type="submission" date="2025-08" db="UniProtKB">
        <authorList>
            <consortium name="Ensembl"/>
        </authorList>
    </citation>
    <scope>IDENTIFICATION</scope>
</reference>
<reference evidence="3" key="1">
    <citation type="submission" date="2003-08" db="EMBL/GenBank/DDBJ databases">
        <authorList>
            <person name="Birren B."/>
            <person name="Nusbaum C."/>
            <person name="Abebe A."/>
            <person name="Abouelleil A."/>
            <person name="Adekoya E."/>
            <person name="Ait-zahra M."/>
            <person name="Allen N."/>
            <person name="Allen T."/>
            <person name="An P."/>
            <person name="Anderson M."/>
            <person name="Anderson S."/>
            <person name="Arachchi H."/>
            <person name="Armbruster J."/>
            <person name="Bachantsang P."/>
            <person name="Baldwin J."/>
            <person name="Barry A."/>
            <person name="Bayul T."/>
            <person name="Blitshsteyn B."/>
            <person name="Bloom T."/>
            <person name="Blye J."/>
            <person name="Boguslavskiy L."/>
            <person name="Borowsky M."/>
            <person name="Boukhgalter B."/>
            <person name="Brunache A."/>
            <person name="Butler J."/>
            <person name="Calixte N."/>
            <person name="Calvo S."/>
            <person name="Camarata J."/>
            <person name="Campo K."/>
            <person name="Chang J."/>
            <person name="Cheshatsang Y."/>
            <person name="Citroen M."/>
            <person name="Collymore A."/>
            <person name="Considine T."/>
            <person name="Cook A."/>
            <person name="Cooke P."/>
            <person name="Corum B."/>
            <person name="Cuomo C."/>
            <person name="David R."/>
            <person name="Dawoe T."/>
            <person name="Degray S."/>
            <person name="Dodge S."/>
            <person name="Dooley K."/>
            <person name="Dorje P."/>
            <person name="Dorjee K."/>
            <person name="Dorris L."/>
            <person name="Duffey N."/>
            <person name="Dupes A."/>
            <person name="Elkins T."/>
            <person name="Engels R."/>
            <person name="Erickson J."/>
            <person name="Farina A."/>
            <person name="Faro S."/>
            <person name="Ferreira P."/>
            <person name="Fischer H."/>
            <person name="Fitzgerald M."/>
            <person name="Foley K."/>
            <person name="Gage D."/>
            <person name="Galagan J."/>
            <person name="Gearin G."/>
            <person name="Gnerre S."/>
            <person name="Gnirke A."/>
            <person name="Goyette A."/>
            <person name="Graham J."/>
            <person name="Grandbois E."/>
            <person name="Gyaltsen K."/>
            <person name="Hafez N."/>
            <person name="Hagopian D."/>
            <person name="Hagos B."/>
            <person name="Hall J."/>
            <person name="Hatcher B."/>
            <person name="Heller A."/>
            <person name="Higgins H."/>
            <person name="Honan T."/>
            <person name="Horn A."/>
            <person name="Houde N."/>
            <person name="Hughes L."/>
            <person name="Hulme W."/>
            <person name="Husby E."/>
            <person name="Iliev I."/>
            <person name="Jaffe D."/>
            <person name="Jones C."/>
            <person name="Kamal M."/>
            <person name="Kamat A."/>
            <person name="Kamvysselis M."/>
            <person name="Karlsson E."/>
            <person name="Kells C."/>
            <person name="Kieu A."/>
            <person name="Kisner P."/>
            <person name="Kodira C."/>
            <person name="Kulbokas E."/>
            <person name="Labutti K."/>
            <person name="Lama D."/>
            <person name="Landers T."/>
            <person name="Leger J."/>
            <person name="Levine S."/>
            <person name="Lewis D."/>
            <person name="Lewis T."/>
            <person name="Lindblad-toh K."/>
            <person name="Liu X."/>
            <person name="Lokyitsang T."/>
            <person name="Lokyitsang Y."/>
            <person name="Lucien O."/>
            <person name="Lui A."/>
            <person name="Ma L.J."/>
            <person name="Mabbitt R."/>
            <person name="Macdonald J."/>
            <person name="Maclean C."/>
            <person name="Major J."/>
            <person name="Manning J."/>
            <person name="Marabella R."/>
            <person name="Maru K."/>
            <person name="Matthews C."/>
            <person name="Mauceli E."/>
            <person name="Mccarthy M."/>
            <person name="Mcdonough S."/>
            <person name="Mcghee T."/>
            <person name="Meldrim J."/>
            <person name="Meneus L."/>
            <person name="Mesirov J."/>
            <person name="Mihalev A."/>
            <person name="Mihova T."/>
            <person name="Mikkelsen T."/>
            <person name="Mlenga V."/>
            <person name="Moru K."/>
            <person name="Mozes J."/>
            <person name="Mulrain L."/>
            <person name="Munson G."/>
            <person name="Naylor J."/>
            <person name="Newes C."/>
            <person name="Nguyen C."/>
            <person name="Nguyen N."/>
            <person name="Nguyen T."/>
            <person name="Nicol R."/>
            <person name="Nielsen C."/>
            <person name="Nizzari M."/>
            <person name="Norbu C."/>
            <person name="Norbu N."/>
            <person name="O'donnell P."/>
            <person name="Okoawo O."/>
            <person name="O'leary S."/>
            <person name="Omotosho B."/>
            <person name="O'neill K."/>
            <person name="Osman S."/>
            <person name="Parker S."/>
            <person name="Perrin D."/>
            <person name="Phunkhang P."/>
            <person name="Piqani B."/>
            <person name="Purcell S."/>
            <person name="Rachupka T."/>
            <person name="Ramasamy U."/>
            <person name="Rameau R."/>
            <person name="Ray V."/>
            <person name="Raymond C."/>
            <person name="Retta R."/>
            <person name="Richardson S."/>
            <person name="Rise C."/>
            <person name="Rodriguez J."/>
            <person name="Rogers J."/>
            <person name="Rogov P."/>
            <person name="Rutman M."/>
            <person name="Schupbach R."/>
            <person name="Seaman C."/>
            <person name="Settipalli S."/>
            <person name="Sharpe T."/>
            <person name="Sheridan J."/>
            <person name="Sherpa N."/>
            <person name="Shi J."/>
            <person name="Smirnov S."/>
            <person name="Smith C."/>
            <person name="Sougnez C."/>
            <person name="Spencer B."/>
            <person name="Stalker J."/>
            <person name="Stange-thomann N."/>
            <person name="Stavropoulos S."/>
            <person name="Stetson K."/>
            <person name="Stone C."/>
            <person name="Stone S."/>
            <person name="Stubbs M."/>
            <person name="Talamas J."/>
            <person name="Tchuinga P."/>
            <person name="Tenzing P."/>
            <person name="Tesfaye S."/>
            <person name="Theodore J."/>
            <person name="Thoulutsang Y."/>
            <person name="Topham K."/>
            <person name="Towey S."/>
            <person name="Tsamla T."/>
            <person name="Tsomo N."/>
            <person name="Vallee D."/>
            <person name="Vassiliev H."/>
            <person name="Venkataraman V."/>
            <person name="Vinson J."/>
            <person name="Vo A."/>
            <person name="Wade C."/>
            <person name="Wang S."/>
            <person name="Wangchuk T."/>
            <person name="Wangdi T."/>
            <person name="Whittaker C."/>
            <person name="Wilkinson J."/>
            <person name="Wu Y."/>
            <person name="Wyman D."/>
            <person name="Yadav S."/>
            <person name="Yang S."/>
            <person name="Yang X."/>
            <person name="Yeager S."/>
            <person name="Yee E."/>
            <person name="Young G."/>
            <person name="Zainoun J."/>
            <person name="Zembeck L."/>
            <person name="Zimmer A."/>
            <person name="Zody M."/>
            <person name="Lander E."/>
        </authorList>
    </citation>
    <scope>NUCLEOTIDE SEQUENCE [LARGE SCALE GENOMIC DNA]</scope>
</reference>
<dbReference type="AlphaFoldDB" id="H2ZIA4"/>
<feature type="transmembrane region" description="Helical" evidence="1">
    <location>
        <begin position="205"/>
        <end position="225"/>
    </location>
</feature>
<evidence type="ECO:0000256" key="1">
    <source>
        <dbReference type="SAM" id="Phobius"/>
    </source>
</evidence>
<keyword evidence="1" id="KW-0472">Membrane</keyword>
<keyword evidence="3" id="KW-1185">Reference proteome</keyword>
<keyword evidence="1" id="KW-0812">Transmembrane</keyword>
<dbReference type="Proteomes" id="UP000007875">
    <property type="component" value="Unassembled WGS sequence"/>
</dbReference>
<evidence type="ECO:0000313" key="2">
    <source>
        <dbReference type="Ensembl" id="ENSCSAVP00000017320.1"/>
    </source>
</evidence>
<organism evidence="2 3">
    <name type="scientific">Ciona savignyi</name>
    <name type="common">Pacific transparent sea squirt</name>
    <dbReference type="NCBI Taxonomy" id="51511"/>
    <lineage>
        <taxon>Eukaryota</taxon>
        <taxon>Metazoa</taxon>
        <taxon>Chordata</taxon>
        <taxon>Tunicata</taxon>
        <taxon>Ascidiacea</taxon>
        <taxon>Phlebobranchia</taxon>
        <taxon>Cionidae</taxon>
        <taxon>Ciona</taxon>
    </lineage>
</organism>
<sequence length="310" mass="34088">MSTSSTPGSRTYRVLSIEPSHLQGELRNTPPNGSLRSNAVYISESYLAESNDVQSSEVFLPGPTRAYRGSSSSLSGGTFIFPTTHSRASSAAGISYISRSSSLSDVLTTLPLRQPSLADEAINAPRISRTSTRRSIGREWTRHHWDKVKDLEQESDRARRCSKLSSGFAPLMVFGGLVFVCIGVSAKTNTGKDRARLQQLSTTPLAMGVFMLALGVFLICSWFGCRRRARQLDQKVLHGSRRNSREHDNIIQTMLLKLQHHTGVGNLFPERPITPTLPGVTLDGLIAYKTPINKPSEQPVQPSVHRETSV</sequence>
<protein>
    <submittedName>
        <fullName evidence="2">Uncharacterized protein</fullName>
    </submittedName>
</protein>
<dbReference type="InParanoid" id="H2ZIA4"/>